<name>A0A934TWW5_9BURK</name>
<keyword evidence="4" id="KW-1185">Reference proteome</keyword>
<feature type="compositionally biased region" description="Basic and acidic residues" evidence="1">
    <location>
        <begin position="365"/>
        <end position="388"/>
    </location>
</feature>
<dbReference type="Pfam" id="PF15887">
    <property type="entry name" value="Peptidase_Mx"/>
    <property type="match status" value="1"/>
</dbReference>
<accession>A0A934TWW5</accession>
<dbReference type="InterPro" id="IPR011201">
    <property type="entry name" value="Zinc-ribbon_6_bact"/>
</dbReference>
<dbReference type="EMBL" id="JAEPWM010000011">
    <property type="protein sequence ID" value="MBK6008596.1"/>
    <property type="molecule type" value="Genomic_DNA"/>
</dbReference>
<reference evidence="3" key="2">
    <citation type="submission" date="2021-01" db="EMBL/GenBank/DDBJ databases">
        <authorList>
            <person name="Kang M."/>
        </authorList>
    </citation>
    <scope>NUCLEOTIDE SEQUENCE</scope>
    <source>
        <strain evidence="3">KACC 17527</strain>
    </source>
</reference>
<evidence type="ECO:0000313" key="3">
    <source>
        <dbReference type="EMBL" id="MBK6008596.1"/>
    </source>
</evidence>
<dbReference type="Pfam" id="PF10005">
    <property type="entry name" value="Zn_ribbon_DZR_6"/>
    <property type="match status" value="1"/>
</dbReference>
<dbReference type="Proteomes" id="UP000630528">
    <property type="component" value="Unassembled WGS sequence"/>
</dbReference>
<sequence length="394" mass="44416">MKTFHCQYCGHPLFFENTKCLQCESALGFLADRLNLAAIEPVTPADDTLWRPRVRGRTPSPAHYRLCQNHATASLCNFMVPQADPNPLCASCRLTRVLPDLSQPENPGRWYRLEAAKRRLFYSLGRLGLLNSAPANGEADGPIFEFLADMPGQPVMTGHADGLITINVSEADDAERMKRRVEMHEPYRTLLGHFRHESGHYYWDRLIAEGGRQDSFRERFGDERTDYQQSLQEHYARGGTREGWQQEYVSEYASSHPWEDWAETWAHYLHMVDLLETAASYNTHLALPGQGQDVEEVLNPLETASPDFDALVDQWVPLTLLVNSLNRSLGQEDAYPFALSGAALEKLRYVHDVIREARSPAPQHAADEKDPEAGEPPDADRHAPHDADAATSQA</sequence>
<comment type="caution">
    <text evidence="3">The sequence shown here is derived from an EMBL/GenBank/DDBJ whole genome shotgun (WGS) entry which is preliminary data.</text>
</comment>
<dbReference type="RefSeq" id="WP_201176209.1">
    <property type="nucleotide sequence ID" value="NZ_JAEPWM010000011.1"/>
</dbReference>
<evidence type="ECO:0000313" key="4">
    <source>
        <dbReference type="Proteomes" id="UP000630528"/>
    </source>
</evidence>
<evidence type="ECO:0000259" key="2">
    <source>
        <dbReference type="Pfam" id="PF10005"/>
    </source>
</evidence>
<feature type="domain" description="Zinc-ribbon" evidence="2">
    <location>
        <begin position="4"/>
        <end position="103"/>
    </location>
</feature>
<proteinExistence type="predicted"/>
<evidence type="ECO:0000256" key="1">
    <source>
        <dbReference type="SAM" id="MobiDB-lite"/>
    </source>
</evidence>
<dbReference type="InterPro" id="IPR031321">
    <property type="entry name" value="UCP012641"/>
</dbReference>
<protein>
    <submittedName>
        <fullName evidence="3">Zinc-binding peptidase</fullName>
    </submittedName>
</protein>
<dbReference type="AlphaFoldDB" id="A0A934TWW5"/>
<reference evidence="3" key="1">
    <citation type="journal article" date="2012" name="J. Microbiol. Biotechnol.">
        <title>Ramlibacter ginsenosidimutans sp. nov., with ginsenoside-converting activity.</title>
        <authorList>
            <person name="Wang L."/>
            <person name="An D.S."/>
            <person name="Kim S.G."/>
            <person name="Jin F.X."/>
            <person name="Kim S.C."/>
            <person name="Lee S.T."/>
            <person name="Im W.T."/>
        </authorList>
    </citation>
    <scope>NUCLEOTIDE SEQUENCE</scope>
    <source>
        <strain evidence="3">KACC 17527</strain>
    </source>
</reference>
<dbReference type="PIRSF" id="PIRSF012641">
    <property type="entry name" value="UCP012641"/>
    <property type="match status" value="1"/>
</dbReference>
<feature type="region of interest" description="Disordered" evidence="1">
    <location>
        <begin position="356"/>
        <end position="394"/>
    </location>
</feature>
<organism evidence="3 4">
    <name type="scientific">Ramlibacter ginsenosidimutans</name>
    <dbReference type="NCBI Taxonomy" id="502333"/>
    <lineage>
        <taxon>Bacteria</taxon>
        <taxon>Pseudomonadati</taxon>
        <taxon>Pseudomonadota</taxon>
        <taxon>Betaproteobacteria</taxon>
        <taxon>Burkholderiales</taxon>
        <taxon>Comamonadaceae</taxon>
        <taxon>Ramlibacter</taxon>
    </lineage>
</organism>
<dbReference type="Gene3D" id="3.40.390.70">
    <property type="match status" value="1"/>
</dbReference>
<gene>
    <name evidence="3" type="ORF">JJB11_21045</name>
</gene>